<proteinExistence type="predicted"/>
<dbReference type="EMBL" id="OM638103">
    <property type="protein sequence ID" value="UNY47098.1"/>
    <property type="molecule type" value="Genomic_DNA"/>
</dbReference>
<gene>
    <name evidence="2" type="ORF">EHEKIMEA_00216</name>
</gene>
<accession>A0AAE9G9E1</accession>
<feature type="domain" description="UvsW.1" evidence="1">
    <location>
        <begin position="2"/>
        <end position="70"/>
    </location>
</feature>
<evidence type="ECO:0000259" key="1">
    <source>
        <dbReference type="Pfam" id="PF11637"/>
    </source>
</evidence>
<dbReference type="Gene3D" id="1.20.1280.210">
    <property type="match status" value="1"/>
</dbReference>
<dbReference type="InterPro" id="IPR020975">
    <property type="entry name" value="UvsW.1_dom"/>
</dbReference>
<evidence type="ECO:0000313" key="3">
    <source>
        <dbReference type="Proteomes" id="UP000832072"/>
    </source>
</evidence>
<organism evidence="2 3">
    <name type="scientific">Cronobacter phage LPCS28</name>
    <dbReference type="NCBI Taxonomy" id="2924885"/>
    <lineage>
        <taxon>Viruses</taxon>
        <taxon>Duplodnaviria</taxon>
        <taxon>Heunggongvirae</taxon>
        <taxon>Uroviricota</taxon>
        <taxon>Caudoviricetes</taxon>
        <taxon>Pantevenvirales</taxon>
        <taxon>Straboviridae</taxon>
        <taxon>Nanhuvirus</taxon>
        <taxon>Nanhuvirus LPCS28</taxon>
    </lineage>
</organism>
<dbReference type="Proteomes" id="UP000832072">
    <property type="component" value="Segment"/>
</dbReference>
<dbReference type="Pfam" id="PF11637">
    <property type="entry name" value="UvsW-1"/>
    <property type="match status" value="1"/>
</dbReference>
<dbReference type="InterPro" id="IPR038341">
    <property type="entry name" value="UvsW.1-like_sf"/>
</dbReference>
<reference evidence="2 3" key="1">
    <citation type="submission" date="2022-02" db="EMBL/GenBank/DDBJ databases">
        <authorList>
            <person name="Tian F."/>
            <person name="Li J."/>
            <person name="Li F."/>
            <person name="Tong Y."/>
        </authorList>
    </citation>
    <scope>NUCLEOTIDE SEQUENCE [LARGE SCALE GENOMIC DNA]</scope>
</reference>
<keyword evidence="3" id="KW-1185">Reference proteome</keyword>
<sequence>MKTVKELMTEAQTAVIDTFMNKIASCQTLPGLKELEGFYNKRKKEVEISDTDDISIRDALKGRAEALKSEDEAEQF</sequence>
<evidence type="ECO:0000313" key="2">
    <source>
        <dbReference type="EMBL" id="UNY47098.1"/>
    </source>
</evidence>
<name>A0AAE9G9E1_9CAUD</name>
<protein>
    <recommendedName>
        <fullName evidence="1">UvsW.1 domain-containing protein</fullName>
    </recommendedName>
</protein>